<dbReference type="RefSeq" id="WP_232052742.1">
    <property type="nucleotide sequence ID" value="NZ_AP019835.1"/>
</dbReference>
<gene>
    <name evidence="7" type="ORF">JMUB3934_1890</name>
</gene>
<keyword evidence="1 5" id="KW-0547">Nucleotide-binding</keyword>
<name>A0A510KFW8_9FUSO</name>
<feature type="binding site" evidence="5">
    <location>
        <begin position="55"/>
        <end position="62"/>
    </location>
    <ligand>
        <name>ATP</name>
        <dbReference type="ChEBI" id="CHEBI:30616"/>
    </ligand>
</feature>
<accession>A0A510KFW8</accession>
<dbReference type="Pfam" id="PF00580">
    <property type="entry name" value="UvrD-helicase"/>
    <property type="match status" value="1"/>
</dbReference>
<evidence type="ECO:0000259" key="6">
    <source>
        <dbReference type="PROSITE" id="PS51198"/>
    </source>
</evidence>
<dbReference type="GO" id="GO:0016787">
    <property type="term" value="F:hydrolase activity"/>
    <property type="evidence" value="ECO:0007669"/>
    <property type="project" value="UniProtKB-UniRule"/>
</dbReference>
<dbReference type="AlphaFoldDB" id="A0A510KFW8"/>
<evidence type="ECO:0000256" key="4">
    <source>
        <dbReference type="ARBA" id="ARBA00022840"/>
    </source>
</evidence>
<dbReference type="InterPro" id="IPR027417">
    <property type="entry name" value="P-loop_NTPase"/>
</dbReference>
<dbReference type="Gene3D" id="3.40.50.300">
    <property type="entry name" value="P-loop containing nucleotide triphosphate hydrolases"/>
    <property type="match status" value="1"/>
</dbReference>
<keyword evidence="2 5" id="KW-0378">Hydrolase</keyword>
<dbReference type="GO" id="GO:0043138">
    <property type="term" value="F:3'-5' DNA helicase activity"/>
    <property type="evidence" value="ECO:0007669"/>
    <property type="project" value="TreeGrafter"/>
</dbReference>
<keyword evidence="3 5" id="KW-0347">Helicase</keyword>
<dbReference type="SUPFAM" id="SSF52540">
    <property type="entry name" value="P-loop containing nucleoside triphosphate hydrolases"/>
    <property type="match status" value="1"/>
</dbReference>
<dbReference type="PANTHER" id="PTHR11070:SF2">
    <property type="entry name" value="ATP-DEPENDENT DNA HELICASE SRS2"/>
    <property type="match status" value="1"/>
</dbReference>
<keyword evidence="4 5" id="KW-0067">ATP-binding</keyword>
<evidence type="ECO:0000256" key="5">
    <source>
        <dbReference type="PROSITE-ProRule" id="PRU00560"/>
    </source>
</evidence>
<evidence type="ECO:0000256" key="3">
    <source>
        <dbReference type="ARBA" id="ARBA00022806"/>
    </source>
</evidence>
<dbReference type="InterPro" id="IPR000212">
    <property type="entry name" value="DNA_helicase_UvrD/REP"/>
</dbReference>
<sequence length="623" mass="73662">MLQKGKTVMLMSKNYKNITDEEIEKAYELLFNKKGSFDIEREKIIKSMESCYIESVPGSGKTTTLVTKLLILADKLSKGNYEKGICVLTHTNVGINIIKKKLGKKGDILFNYPNFIGTLQSFIDIYLAIPCYKEKFKKQVVIIDDNYVDKYNESLIIKNWKLKSFIKGTKQNPKNTNIEDIYFNFKEEKFCYGKNRTLLREATNDKYKTFYTRIEKGILKYSEAVQLGEIYLDKYSVLKEYFSERFSLILVDEMQDTKETAFEILETLFDKKKTIVQYIGDSNQNINNGTENWNKEESTIKYNMSSSKRFGENIAKFLNIIKNDDKIKGSQEIQDFKPILFLYNEKILLENEKNGDNVIFDKYIEVIKSRNLDMKEKPIFKVIGRIGKKRDEENKVSIYNYFKNFQSKSNPNKDLLFGTVKNRNNFQSSTKQIIHKIKNEMNYFLRKNKIEYGLNDILKDDKNKIELHLIIYNYLKRKNIDELNRRIDNFLEEKIEDKIDNKFNFEDKIFCKDEEENVYSENGIKLEIDTVNGVKGETHTATLYLETFFQKNDVENFFKDFFENKEIKKQAKERNNHLYVGCSRPKYLLCIACKNCDIITRYKEELKEIFEIINLGEEECQKN</sequence>
<dbReference type="PROSITE" id="PS51198">
    <property type="entry name" value="UVRD_HELICASE_ATP_BIND"/>
    <property type="match status" value="1"/>
</dbReference>
<reference evidence="7 8" key="1">
    <citation type="submission" date="2019-07" db="EMBL/GenBank/DDBJ databases">
        <title>Complete Genome Sequence of Leptotrichia wadei Strain JMUB3934.</title>
        <authorList>
            <person name="Watanabe S."/>
            <person name="Cui L."/>
        </authorList>
    </citation>
    <scope>NUCLEOTIDE SEQUENCE [LARGE SCALE GENOMIC DNA]</scope>
    <source>
        <strain evidence="7 8">JMUB3934</strain>
    </source>
</reference>
<protein>
    <recommendedName>
        <fullName evidence="6">UvrD-like helicase ATP-binding domain-containing protein</fullName>
    </recommendedName>
</protein>
<feature type="domain" description="UvrD-like helicase ATP-binding" evidence="6">
    <location>
        <begin position="34"/>
        <end position="330"/>
    </location>
</feature>
<dbReference type="EMBL" id="AP019835">
    <property type="protein sequence ID" value="BBM50580.1"/>
    <property type="molecule type" value="Genomic_DNA"/>
</dbReference>
<dbReference type="GO" id="GO:0005524">
    <property type="term" value="F:ATP binding"/>
    <property type="evidence" value="ECO:0007669"/>
    <property type="project" value="UniProtKB-UniRule"/>
</dbReference>
<organism evidence="7 8">
    <name type="scientific">Leptotrichia wadei</name>
    <dbReference type="NCBI Taxonomy" id="157687"/>
    <lineage>
        <taxon>Bacteria</taxon>
        <taxon>Fusobacteriati</taxon>
        <taxon>Fusobacteriota</taxon>
        <taxon>Fusobacteriia</taxon>
        <taxon>Fusobacteriales</taxon>
        <taxon>Leptotrichiaceae</taxon>
        <taxon>Leptotrichia</taxon>
    </lineage>
</organism>
<evidence type="ECO:0000256" key="1">
    <source>
        <dbReference type="ARBA" id="ARBA00022741"/>
    </source>
</evidence>
<proteinExistence type="predicted"/>
<dbReference type="PANTHER" id="PTHR11070">
    <property type="entry name" value="UVRD / RECB / PCRA DNA HELICASE FAMILY MEMBER"/>
    <property type="match status" value="1"/>
</dbReference>
<dbReference type="GO" id="GO:0000725">
    <property type="term" value="P:recombinational repair"/>
    <property type="evidence" value="ECO:0007669"/>
    <property type="project" value="TreeGrafter"/>
</dbReference>
<dbReference type="GO" id="GO:0003677">
    <property type="term" value="F:DNA binding"/>
    <property type="evidence" value="ECO:0007669"/>
    <property type="project" value="InterPro"/>
</dbReference>
<dbReference type="InterPro" id="IPR014016">
    <property type="entry name" value="UvrD-like_ATP-bd"/>
</dbReference>
<evidence type="ECO:0000256" key="2">
    <source>
        <dbReference type="ARBA" id="ARBA00022801"/>
    </source>
</evidence>
<dbReference type="Proteomes" id="UP000321501">
    <property type="component" value="Chromosome"/>
</dbReference>
<evidence type="ECO:0000313" key="8">
    <source>
        <dbReference type="Proteomes" id="UP000321501"/>
    </source>
</evidence>
<evidence type="ECO:0000313" key="7">
    <source>
        <dbReference type="EMBL" id="BBM50580.1"/>
    </source>
</evidence>